<accession>A0ACB5PRS3</accession>
<evidence type="ECO:0000313" key="2">
    <source>
        <dbReference type="Proteomes" id="UP000605392"/>
    </source>
</evidence>
<proteinExistence type="predicted"/>
<name>A0ACB5PRS3_9BACT</name>
<gene>
    <name evidence="1" type="ORF">GCM10011375_20630</name>
</gene>
<evidence type="ECO:0000313" key="1">
    <source>
        <dbReference type="EMBL" id="GGF65572.1"/>
    </source>
</evidence>
<sequence length="394" mass="45198">MKKILLFLLLYLLLCPAVFAQKKTAALSQRMADSFIKRYPDSLGLEQNKVARWGYEQGLMLKAIERVWERTGDKKYLDYIVRIMDYSIGEDGSIQRYKYEDFNLDNINTGRILLTLSQQPGLQQEKYRKAAHRLHQQLDAQPRTKAGGYWHKQRYTNQMWLDGLYMAEPFSAEYSKLFKQPKGFDEVAKQFALIEKNLVDAKTGLLYHGYDESRTEQWANKQTGLSPNFWGRGMGWYAMALVDVLDYFPKDHPERAKLIKYLQRLAQVLAKYQDPKTGAWWQVSDQGSRAGNYVEASASCMFVYALAKGARLGYLDKSFQKVADKGYQGILKQFVQTEPDGLVTLNGTVSVGGLGGKPYRDGSYEYYLSEPIQKNDFKGVGPLIMASIEMEMLK</sequence>
<reference evidence="1 2" key="1">
    <citation type="journal article" date="2019" name="Int. J. Syst. Evol. Microbiol.">
        <title>The Global Catalogue of Microorganisms (GCM) 10K type strain sequencing project: providing services to taxonomists for standard genome sequencing and annotation.</title>
        <authorList>
            <consortium name="The Broad Institute Genomics Platform"/>
            <consortium name="The Broad Institute Genome Sequencing Center for Infectious Disease"/>
            <person name="Wu L."/>
            <person name="Ma J."/>
        </authorList>
    </citation>
    <scope>NUCLEOTIDE SEQUENCE [LARGE SCALE GENOMIC DNA]</scope>
    <source>
        <strain evidence="1 2">CGMCC 1.12720</strain>
    </source>
</reference>
<dbReference type="EMBL" id="BMFN01000002">
    <property type="protein sequence ID" value="GGF65572.1"/>
    <property type="molecule type" value="Genomic_DNA"/>
</dbReference>
<dbReference type="Proteomes" id="UP000605392">
    <property type="component" value="Unassembled WGS sequence"/>
</dbReference>
<protein>
    <submittedName>
        <fullName evidence="1">Glycoside hydrolase 105 family protein</fullName>
    </submittedName>
</protein>
<keyword evidence="2" id="KW-1185">Reference proteome</keyword>
<keyword evidence="1" id="KW-0378">Hydrolase</keyword>
<comment type="caution">
    <text evidence="1">The sequence shown here is derived from an EMBL/GenBank/DDBJ whole genome shotgun (WGS) entry which is preliminary data.</text>
</comment>
<organism evidence="1 2">
    <name type="scientific">Hymenobacter qilianensis</name>
    <dbReference type="NCBI Taxonomy" id="1385715"/>
    <lineage>
        <taxon>Bacteria</taxon>
        <taxon>Pseudomonadati</taxon>
        <taxon>Bacteroidota</taxon>
        <taxon>Cytophagia</taxon>
        <taxon>Cytophagales</taxon>
        <taxon>Hymenobacteraceae</taxon>
        <taxon>Hymenobacter</taxon>
    </lineage>
</organism>